<feature type="transmembrane region" description="Helical" evidence="1">
    <location>
        <begin position="35"/>
        <end position="58"/>
    </location>
</feature>
<accession>A0A5J5EAA0</accession>
<dbReference type="Proteomes" id="UP000326251">
    <property type="component" value="Unassembled WGS sequence"/>
</dbReference>
<name>A0A5J5EAA0_9BIFI</name>
<feature type="transmembrane region" description="Helical" evidence="1">
    <location>
        <begin position="64"/>
        <end position="86"/>
    </location>
</feature>
<dbReference type="AlphaFoldDB" id="A0A5J5EAA0"/>
<evidence type="ECO:0000256" key="1">
    <source>
        <dbReference type="SAM" id="Phobius"/>
    </source>
</evidence>
<feature type="transmembrane region" description="Helical" evidence="1">
    <location>
        <begin position="148"/>
        <end position="172"/>
    </location>
</feature>
<dbReference type="InterPro" id="IPR025699">
    <property type="entry name" value="ABC2_memb-like"/>
</dbReference>
<gene>
    <name evidence="2" type="ORF">EMO92_02080</name>
</gene>
<keyword evidence="1" id="KW-0812">Transmembrane</keyword>
<feature type="transmembrane region" description="Helical" evidence="1">
    <location>
        <begin position="179"/>
        <end position="202"/>
    </location>
</feature>
<protein>
    <submittedName>
        <fullName evidence="2">ABC transporter</fullName>
    </submittedName>
</protein>
<feature type="transmembrane region" description="Helical" evidence="1">
    <location>
        <begin position="115"/>
        <end position="136"/>
    </location>
</feature>
<reference evidence="2 3" key="1">
    <citation type="journal article" date="2019" name="Syst. Appl. Microbiol.">
        <title>Characterization of Bifidobacterium species in feaces of the Egyptian fruit bat: Description of B. vespertilionis sp. nov. and B. rousetti sp. nov.</title>
        <authorList>
            <person name="Modesto M."/>
            <person name="Satti M."/>
            <person name="Watanabe K."/>
            <person name="Puglisi E."/>
            <person name="Morelli L."/>
            <person name="Huang C.-H."/>
            <person name="Liou J.-S."/>
            <person name="Miyashita M."/>
            <person name="Tamura T."/>
            <person name="Saito S."/>
            <person name="Mori K."/>
            <person name="Huang L."/>
            <person name="Sciavilla P."/>
            <person name="Sandri C."/>
            <person name="Spiezio C."/>
            <person name="Vitali F."/>
            <person name="Cavalieri D."/>
            <person name="Perpetuini G."/>
            <person name="Tofalo R."/>
            <person name="Bonetti A."/>
            <person name="Arita M."/>
            <person name="Mattarelli P."/>
        </authorList>
    </citation>
    <scope>NUCLEOTIDE SEQUENCE [LARGE SCALE GENOMIC DNA]</scope>
    <source>
        <strain evidence="2 3">RST19</strain>
    </source>
</reference>
<dbReference type="Pfam" id="PF13346">
    <property type="entry name" value="ABC2_membrane_5"/>
    <property type="match status" value="1"/>
</dbReference>
<keyword evidence="1" id="KW-1133">Transmembrane helix</keyword>
<evidence type="ECO:0000313" key="3">
    <source>
        <dbReference type="Proteomes" id="UP000326251"/>
    </source>
</evidence>
<proteinExistence type="predicted"/>
<comment type="caution">
    <text evidence="2">The sequence shown here is derived from an EMBL/GenBank/DDBJ whole genome shotgun (WGS) entry which is preliminary data.</text>
</comment>
<evidence type="ECO:0000313" key="2">
    <source>
        <dbReference type="EMBL" id="KAA8826430.1"/>
    </source>
</evidence>
<keyword evidence="1" id="KW-0472">Membrane</keyword>
<organism evidence="2 3">
    <name type="scientific">Bifidobacterium reuteri</name>
    <dbReference type="NCBI Taxonomy" id="983706"/>
    <lineage>
        <taxon>Bacteria</taxon>
        <taxon>Bacillati</taxon>
        <taxon>Actinomycetota</taxon>
        <taxon>Actinomycetes</taxon>
        <taxon>Bifidobacteriales</taxon>
        <taxon>Bifidobacteriaceae</taxon>
        <taxon>Bifidobacterium</taxon>
    </lineage>
</organism>
<sequence>MVSIMGKDVLVSRRTVWRSSLAQMRFDVARGSSDLGYELVMGAVLLFSVVVGVLVRFVGMDARMAGGLMGGITGLAVVAGWMMALVPSMMEDQDGHRAMAGLVPIARTPQVIGRFLYLLASAVAWSVEVGVCRIVFNVLADGVVDGVGVAAVAATVFAMSMIVGSVMLACTYRFGIRQLMIVFAVMMGALYLLAALVSFLPIPWEPIILTVFEFLSVPWRGVLVGAVFCFAVYGVSMGIAIRIFNAKEL</sequence>
<dbReference type="EMBL" id="RZUG01000002">
    <property type="protein sequence ID" value="KAA8826430.1"/>
    <property type="molecule type" value="Genomic_DNA"/>
</dbReference>
<feature type="transmembrane region" description="Helical" evidence="1">
    <location>
        <begin position="222"/>
        <end position="244"/>
    </location>
</feature>